<dbReference type="CDD" id="cd08556">
    <property type="entry name" value="GDPD"/>
    <property type="match status" value="1"/>
</dbReference>
<feature type="domain" description="GP-PDE" evidence="1">
    <location>
        <begin position="1"/>
        <end position="148"/>
    </location>
</feature>
<evidence type="ECO:0000313" key="2">
    <source>
        <dbReference type="EMBL" id="KOG86164.1"/>
    </source>
</evidence>
<dbReference type="Pfam" id="PF03009">
    <property type="entry name" value="GDPD"/>
    <property type="match status" value="1"/>
</dbReference>
<sequence length="170" mass="18868">ERNRQNLLMEVKAPELYPGIERRITSELRRRGWLDRPHVARRLVLQSFNAASLRTLHRLRPDLTLGFLGAPKTGELRSYAAYADQINPNHKSVTPSYLRAVHALRGPHGRALRLSAWTVDDVGTARSLARMGVDGIITNKPAEIRRALNDGARRLPGGAADSRARVPSAA</sequence>
<dbReference type="Proteomes" id="UP000037020">
    <property type="component" value="Unassembled WGS sequence"/>
</dbReference>
<dbReference type="PANTHER" id="PTHR46211:SF1">
    <property type="entry name" value="GLYCEROPHOSPHODIESTER PHOSPHODIESTERASE, CYTOPLASMIC"/>
    <property type="match status" value="1"/>
</dbReference>
<reference evidence="2 3" key="1">
    <citation type="submission" date="2015-07" db="EMBL/GenBank/DDBJ databases">
        <authorList>
            <person name="Ju K.-S."/>
            <person name="Doroghazi J.R."/>
            <person name="Metcalf W.W."/>
        </authorList>
    </citation>
    <scope>NUCLEOTIDE SEQUENCE [LARGE SCALE GENOMIC DNA]</scope>
    <source>
        <strain evidence="2 3">NRRL B-3589</strain>
    </source>
</reference>
<comment type="caution">
    <text evidence="2">The sequence shown here is derived from an EMBL/GenBank/DDBJ whole genome shotgun (WGS) entry which is preliminary data.</text>
</comment>
<proteinExistence type="predicted"/>
<dbReference type="PANTHER" id="PTHR46211">
    <property type="entry name" value="GLYCEROPHOSPHORYL DIESTER PHOSPHODIESTERASE"/>
    <property type="match status" value="1"/>
</dbReference>
<evidence type="ECO:0000313" key="3">
    <source>
        <dbReference type="Proteomes" id="UP000037020"/>
    </source>
</evidence>
<feature type="non-terminal residue" evidence="2">
    <location>
        <position position="1"/>
    </location>
</feature>
<gene>
    <name evidence="2" type="ORF">ADK38_32595</name>
</gene>
<dbReference type="InterPro" id="IPR030395">
    <property type="entry name" value="GP_PDE_dom"/>
</dbReference>
<dbReference type="PROSITE" id="PS51704">
    <property type="entry name" value="GP_PDE"/>
    <property type="match status" value="1"/>
</dbReference>
<dbReference type="EMBL" id="LGUT01003001">
    <property type="protein sequence ID" value="KOG86164.1"/>
    <property type="molecule type" value="Genomic_DNA"/>
</dbReference>
<keyword evidence="3" id="KW-1185">Reference proteome</keyword>
<name>A0ABR5IYB3_9ACTN</name>
<accession>A0ABR5IYB3</accession>
<protein>
    <submittedName>
        <fullName evidence="2">Glycerophosphodiester phosphodiesterase</fullName>
    </submittedName>
</protein>
<dbReference type="Gene3D" id="3.20.20.190">
    <property type="entry name" value="Phosphatidylinositol (PI) phosphodiesterase"/>
    <property type="match status" value="1"/>
</dbReference>
<dbReference type="InterPro" id="IPR017946">
    <property type="entry name" value="PLC-like_Pdiesterase_TIM-brl"/>
</dbReference>
<organism evidence="2 3">
    <name type="scientific">Streptomyces varsoviensis</name>
    <dbReference type="NCBI Taxonomy" id="67373"/>
    <lineage>
        <taxon>Bacteria</taxon>
        <taxon>Bacillati</taxon>
        <taxon>Actinomycetota</taxon>
        <taxon>Actinomycetes</taxon>
        <taxon>Kitasatosporales</taxon>
        <taxon>Streptomycetaceae</taxon>
        <taxon>Streptomyces</taxon>
    </lineage>
</organism>
<evidence type="ECO:0000259" key="1">
    <source>
        <dbReference type="PROSITE" id="PS51704"/>
    </source>
</evidence>
<dbReference type="SUPFAM" id="SSF51695">
    <property type="entry name" value="PLC-like phosphodiesterases"/>
    <property type="match status" value="1"/>
</dbReference>